<proteinExistence type="predicted"/>
<dbReference type="EMBL" id="CP027670">
    <property type="protein sequence ID" value="AVO43444.1"/>
    <property type="molecule type" value="Genomic_DNA"/>
</dbReference>
<dbReference type="Proteomes" id="UP000239326">
    <property type="component" value="Plasmid unnamed1"/>
</dbReference>
<feature type="region of interest" description="Disordered" evidence="1">
    <location>
        <begin position="48"/>
        <end position="79"/>
    </location>
</feature>
<gene>
    <name evidence="2" type="ORF">C6571_18615</name>
</gene>
<evidence type="ECO:0000313" key="3">
    <source>
        <dbReference type="Proteomes" id="UP000239326"/>
    </source>
</evidence>
<dbReference type="AlphaFoldDB" id="A0A2S0N5L9"/>
<keyword evidence="2" id="KW-0614">Plasmid</keyword>
<name>A0A2S0N5L9_9BURK</name>
<keyword evidence="3" id="KW-1185">Reference proteome</keyword>
<dbReference type="InterPro" id="IPR039555">
    <property type="entry name" value="TraF/TrbB"/>
</dbReference>
<dbReference type="KEGG" id="simp:C6571_18615"/>
<evidence type="ECO:0000313" key="2">
    <source>
        <dbReference type="EMBL" id="AVO43444.1"/>
    </source>
</evidence>
<feature type="compositionally biased region" description="Basic and acidic residues" evidence="1">
    <location>
        <begin position="58"/>
        <end position="68"/>
    </location>
</feature>
<dbReference type="Pfam" id="PF13728">
    <property type="entry name" value="TraF"/>
    <property type="match status" value="1"/>
</dbReference>
<accession>A0A2S0N5L9</accession>
<organism evidence="2 3">
    <name type="scientific">Simplicispira suum</name>
    <dbReference type="NCBI Taxonomy" id="2109915"/>
    <lineage>
        <taxon>Bacteria</taxon>
        <taxon>Pseudomonadati</taxon>
        <taxon>Pseudomonadota</taxon>
        <taxon>Betaproteobacteria</taxon>
        <taxon>Burkholderiales</taxon>
        <taxon>Comamonadaceae</taxon>
        <taxon>Simplicispira</taxon>
    </lineage>
</organism>
<protein>
    <submittedName>
        <fullName evidence="2">Conjugal transfer protein</fullName>
    </submittedName>
</protein>
<evidence type="ECO:0000256" key="1">
    <source>
        <dbReference type="SAM" id="MobiDB-lite"/>
    </source>
</evidence>
<reference evidence="2 3" key="1">
    <citation type="submission" date="2018-03" db="EMBL/GenBank/DDBJ databases">
        <title>Genome sequencing of Simplicispira sp.</title>
        <authorList>
            <person name="Kim S.-J."/>
            <person name="Heo J."/>
            <person name="Kwon S.-W."/>
        </authorList>
    </citation>
    <scope>NUCLEOTIDE SEQUENCE [LARGE SCALE GENOMIC DNA]</scope>
    <source>
        <strain evidence="2 3">SC1-8</strain>
        <plasmid evidence="2 3">unnamed1</plasmid>
    </source>
</reference>
<feature type="region of interest" description="Disordered" evidence="1">
    <location>
        <begin position="297"/>
        <end position="326"/>
    </location>
</feature>
<sequence length="326" mass="37164">MCRVEYWIPRLLGAACALVLAISWVEPAFAIDQFILDKEDGWFWYEREPEPETPVKPPEIKPEPKKPVEPAPPKKTQPQKVEPLSVEWFQKEYQQILNKAIDEPSQENVRKYRYATRVMLDKASNFTHVFQRESLLDPLLDEANRMPFSSASRGSFMRLTIEEQAKAIKAISEKAGLWVFLDESCAFCALQYPIVARMAQDRKLTVIYITPDGKRPPWMAKTDDVRAESGQSKFLRIGVRPAVAVVVPPENVTVLTQGLLSQDMLEERLLFAGDQSGLLSKEISDKAFPERRGLLTPDDIKEIGGSMSDDTKSFTNSVQDRLQKRY</sequence>
<dbReference type="OrthoDB" id="5559625at2"/>
<geneLocation type="plasmid" evidence="2 3">
    <name>unnamed1</name>
</geneLocation>